<organism evidence="7 8">
    <name type="scientific">Peterkaempfera bronchialis</name>
    <dbReference type="NCBI Taxonomy" id="2126346"/>
    <lineage>
        <taxon>Bacteria</taxon>
        <taxon>Bacillati</taxon>
        <taxon>Actinomycetota</taxon>
        <taxon>Actinomycetes</taxon>
        <taxon>Kitasatosporales</taxon>
        <taxon>Streptomycetaceae</taxon>
        <taxon>Peterkaempfera</taxon>
    </lineage>
</organism>
<evidence type="ECO:0000259" key="6">
    <source>
        <dbReference type="PROSITE" id="PS50893"/>
    </source>
</evidence>
<dbReference type="InterPro" id="IPR013563">
    <property type="entry name" value="Oligopep_ABC_C"/>
</dbReference>
<dbReference type="AlphaFoldDB" id="A0A345T5C3"/>
<dbReference type="GO" id="GO:0015833">
    <property type="term" value="P:peptide transport"/>
    <property type="evidence" value="ECO:0007669"/>
    <property type="project" value="InterPro"/>
</dbReference>
<dbReference type="SMART" id="SM00382">
    <property type="entry name" value="AAA"/>
    <property type="match status" value="1"/>
</dbReference>
<dbReference type="GO" id="GO:0016887">
    <property type="term" value="F:ATP hydrolysis activity"/>
    <property type="evidence" value="ECO:0007669"/>
    <property type="project" value="InterPro"/>
</dbReference>
<dbReference type="OrthoDB" id="3508321at2"/>
<keyword evidence="4 7" id="KW-0067">ATP-binding</keyword>
<dbReference type="CDD" id="cd03257">
    <property type="entry name" value="ABC_NikE_OppD_transporters"/>
    <property type="match status" value="1"/>
</dbReference>
<evidence type="ECO:0000256" key="4">
    <source>
        <dbReference type="ARBA" id="ARBA00022840"/>
    </source>
</evidence>
<keyword evidence="3" id="KW-0547">Nucleotide-binding</keyword>
<protein>
    <submittedName>
        <fullName evidence="7">ABC transporter ATP-binding protein</fullName>
    </submittedName>
</protein>
<dbReference type="FunFam" id="3.40.50.300:FF:000016">
    <property type="entry name" value="Oligopeptide ABC transporter ATP-binding component"/>
    <property type="match status" value="1"/>
</dbReference>
<keyword evidence="8" id="KW-1185">Reference proteome</keyword>
<dbReference type="PROSITE" id="PS50893">
    <property type="entry name" value="ABC_TRANSPORTER_2"/>
    <property type="match status" value="1"/>
</dbReference>
<evidence type="ECO:0000256" key="2">
    <source>
        <dbReference type="ARBA" id="ARBA00022448"/>
    </source>
</evidence>
<dbReference type="Pfam" id="PF00005">
    <property type="entry name" value="ABC_tran"/>
    <property type="match status" value="1"/>
</dbReference>
<accession>A0A345T5C3</accession>
<dbReference type="NCBIfam" id="TIGR01727">
    <property type="entry name" value="oligo_HPY"/>
    <property type="match status" value="1"/>
</dbReference>
<dbReference type="InterPro" id="IPR003593">
    <property type="entry name" value="AAA+_ATPase"/>
</dbReference>
<keyword evidence="2" id="KW-0813">Transport</keyword>
<dbReference type="GO" id="GO:0005524">
    <property type="term" value="F:ATP binding"/>
    <property type="evidence" value="ECO:0007669"/>
    <property type="project" value="UniProtKB-KW"/>
</dbReference>
<gene>
    <name evidence="7" type="ORF">C7M71_004920</name>
</gene>
<evidence type="ECO:0000313" key="7">
    <source>
        <dbReference type="EMBL" id="AXI81178.1"/>
    </source>
</evidence>
<dbReference type="SUPFAM" id="SSF52540">
    <property type="entry name" value="P-loop containing nucleoside triphosphate hydrolases"/>
    <property type="match status" value="1"/>
</dbReference>
<dbReference type="Proteomes" id="UP000249340">
    <property type="component" value="Chromosome"/>
</dbReference>
<dbReference type="PANTHER" id="PTHR43067:SF3">
    <property type="entry name" value="MALTOSE ABC TRANSPORTER, ATP-BINDING PROTEIN"/>
    <property type="match status" value="1"/>
</dbReference>
<comment type="similarity">
    <text evidence="1">Belongs to the ABC transporter superfamily.</text>
</comment>
<evidence type="ECO:0000313" key="8">
    <source>
        <dbReference type="Proteomes" id="UP000249340"/>
    </source>
</evidence>
<feature type="compositionally biased region" description="Pro residues" evidence="5">
    <location>
        <begin position="342"/>
        <end position="357"/>
    </location>
</feature>
<dbReference type="InterPro" id="IPR017871">
    <property type="entry name" value="ABC_transporter-like_CS"/>
</dbReference>
<dbReference type="InterPro" id="IPR027417">
    <property type="entry name" value="P-loop_NTPase"/>
</dbReference>
<reference evidence="8" key="1">
    <citation type="submission" date="2018-07" db="EMBL/GenBank/DDBJ databases">
        <title>Streptacidiphilus bronchialis DSM 106435 chromosome.</title>
        <authorList>
            <person name="Batra D."/>
            <person name="Gulvik C.A."/>
        </authorList>
    </citation>
    <scope>NUCLEOTIDE SEQUENCE [LARGE SCALE GENOMIC DNA]</scope>
    <source>
        <strain evidence="8">DSM 106435</strain>
    </source>
</reference>
<dbReference type="KEGG" id="stri:C7M71_004920"/>
<dbReference type="Gene3D" id="3.40.50.300">
    <property type="entry name" value="P-loop containing nucleotide triphosphate hydrolases"/>
    <property type="match status" value="1"/>
</dbReference>
<dbReference type="EMBL" id="CP031264">
    <property type="protein sequence ID" value="AXI81178.1"/>
    <property type="molecule type" value="Genomic_DNA"/>
</dbReference>
<evidence type="ECO:0000256" key="3">
    <source>
        <dbReference type="ARBA" id="ARBA00022741"/>
    </source>
</evidence>
<dbReference type="InterPro" id="IPR003439">
    <property type="entry name" value="ABC_transporter-like_ATP-bd"/>
</dbReference>
<sequence>MTGPAEHAAGPAEETVLRARDIHVEYDGERPTRAVRGVSFELRRGEVLGIAGESGCGKSTLAYAITRMLKAPARMTGGSIAFHDRDGAETDLLALDDESLRTFRWSRLSMVFQSAMNALNPVTSIGRQFGDIFRAHRPEMEPDEREKRTRALLEMVGIDADRVRSYPHELSGGMRQRVVIAMALALEPDIVIMDEPTTALDVVVQREILDEVERLREELGFSVIFITHDLGLLLEISDRLAVMYAGEVVEYAPAEELAAGAAHPYTQGLLRSFPDLTGVRRELRGIPGSPPDLRENLVGCAFADRCEHAFEPCRSTTPRLLELGREGGPWSAACHLNDPAHRPPAPATDPAPAPAPGSPTAETVEGGQR</sequence>
<dbReference type="Pfam" id="PF08352">
    <property type="entry name" value="oligo_HPY"/>
    <property type="match status" value="1"/>
</dbReference>
<proteinExistence type="inferred from homology"/>
<feature type="region of interest" description="Disordered" evidence="5">
    <location>
        <begin position="332"/>
        <end position="369"/>
    </location>
</feature>
<feature type="domain" description="ABC transporter" evidence="6">
    <location>
        <begin position="17"/>
        <end position="270"/>
    </location>
</feature>
<dbReference type="PANTHER" id="PTHR43067">
    <property type="entry name" value="OLIGOPEPTIDE/DIPEPTIDE ABC TRANSPORTER, ATPASE SUBUNIT"/>
    <property type="match status" value="1"/>
</dbReference>
<evidence type="ECO:0000256" key="1">
    <source>
        <dbReference type="ARBA" id="ARBA00005417"/>
    </source>
</evidence>
<name>A0A345T5C3_9ACTN</name>
<evidence type="ECO:0000256" key="5">
    <source>
        <dbReference type="SAM" id="MobiDB-lite"/>
    </source>
</evidence>
<dbReference type="PROSITE" id="PS00211">
    <property type="entry name" value="ABC_TRANSPORTER_1"/>
    <property type="match status" value="1"/>
</dbReference>